<dbReference type="Pfam" id="PF00266">
    <property type="entry name" value="Aminotran_5"/>
    <property type="match status" value="1"/>
</dbReference>
<sequence>MQLFDINDKKQFGKSLRNDFIIADDYTPMNHGSYGTYPIQVQKALRDYQDRAERSIDSWIKRDMFPELKRARESLGQLINCDADELVFVVNTSTGINGVARSLRFEEGDKVMLLSTIYDAMGRTLEYLKDTRNVELIKLDPVYPISDDNLVAMIEDAILKEEAKTGVTGGKIKFALIDAITSVPGAIVPYERIIKLLRDHNILSLIDGAHAIGQIPLNLHEADPDFFVTNCHKWLFTVRGSAILYVPKRNQHLVHPATISAAYKDHSDANDKSNTFQAEFSWHGTQDFSPYLTVFAALKYRESLGGEDKIREYCWGLARRGGALVAKILGTNVLENEEKSLTAQMVNVRLPLVAHDGDGYYLDRFIDEGLYKYKCFVPPFKHHGIWYTRLSAQVYLDESDFEKTGYALKEICEQLEKERLEGKK</sequence>
<evidence type="ECO:0000259" key="2">
    <source>
        <dbReference type="Pfam" id="PF00266"/>
    </source>
</evidence>
<protein>
    <recommendedName>
        <fullName evidence="2">Aminotransferase class V domain-containing protein</fullName>
    </recommendedName>
</protein>
<evidence type="ECO:0000313" key="3">
    <source>
        <dbReference type="EMBL" id="KAG2188603.1"/>
    </source>
</evidence>
<comment type="caution">
    <text evidence="3">The sequence shown here is derived from an EMBL/GenBank/DDBJ whole genome shotgun (WGS) entry which is preliminary data.</text>
</comment>
<dbReference type="PANTHER" id="PTHR43092:SF2">
    <property type="entry name" value="HERCYNYLCYSTEINE SULFOXIDE LYASE"/>
    <property type="match status" value="1"/>
</dbReference>
<dbReference type="SUPFAM" id="SSF53383">
    <property type="entry name" value="PLP-dependent transferases"/>
    <property type="match status" value="1"/>
</dbReference>
<dbReference type="InterPro" id="IPR015422">
    <property type="entry name" value="PyrdxlP-dep_Trfase_small"/>
</dbReference>
<keyword evidence="1" id="KW-0663">Pyridoxal phosphate</keyword>
<accession>A0A8H7UQT0</accession>
<dbReference type="Gene3D" id="3.90.1150.10">
    <property type="entry name" value="Aspartate Aminotransferase, domain 1"/>
    <property type="match status" value="1"/>
</dbReference>
<keyword evidence="4" id="KW-1185">Reference proteome</keyword>
<name>A0A8H7UQT0_9FUNG</name>
<dbReference type="InterPro" id="IPR000192">
    <property type="entry name" value="Aminotrans_V_dom"/>
</dbReference>
<dbReference type="InterPro" id="IPR015424">
    <property type="entry name" value="PyrdxlP-dep_Trfase"/>
</dbReference>
<feature type="domain" description="Aminotransferase class V" evidence="2">
    <location>
        <begin position="42"/>
        <end position="364"/>
    </location>
</feature>
<proteinExistence type="predicted"/>
<evidence type="ECO:0000256" key="1">
    <source>
        <dbReference type="ARBA" id="ARBA00022898"/>
    </source>
</evidence>
<dbReference type="Proteomes" id="UP000612746">
    <property type="component" value="Unassembled WGS sequence"/>
</dbReference>
<dbReference type="Gene3D" id="3.40.640.10">
    <property type="entry name" value="Type I PLP-dependent aspartate aminotransferase-like (Major domain)"/>
    <property type="match status" value="1"/>
</dbReference>
<gene>
    <name evidence="3" type="ORF">INT44_001358</name>
</gene>
<dbReference type="PANTHER" id="PTHR43092">
    <property type="entry name" value="L-CYSTEINE DESULFHYDRASE"/>
    <property type="match status" value="1"/>
</dbReference>
<reference evidence="3" key="1">
    <citation type="submission" date="2020-12" db="EMBL/GenBank/DDBJ databases">
        <title>Metabolic potential, ecology and presence of endohyphal bacteria is reflected in genomic diversity of Mucoromycotina.</title>
        <authorList>
            <person name="Muszewska A."/>
            <person name="Okrasinska A."/>
            <person name="Steczkiewicz K."/>
            <person name="Drgas O."/>
            <person name="Orlowska M."/>
            <person name="Perlinska-Lenart U."/>
            <person name="Aleksandrzak-Piekarczyk T."/>
            <person name="Szatraj K."/>
            <person name="Zielenkiewicz U."/>
            <person name="Pilsyk S."/>
            <person name="Malc E."/>
            <person name="Mieczkowski P."/>
            <person name="Kruszewska J.S."/>
            <person name="Biernat P."/>
            <person name="Pawlowska J."/>
        </authorList>
    </citation>
    <scope>NUCLEOTIDE SEQUENCE</scope>
    <source>
        <strain evidence="3">WA0000051536</strain>
    </source>
</reference>
<organism evidence="3 4">
    <name type="scientific">Umbelopsis vinacea</name>
    <dbReference type="NCBI Taxonomy" id="44442"/>
    <lineage>
        <taxon>Eukaryota</taxon>
        <taxon>Fungi</taxon>
        <taxon>Fungi incertae sedis</taxon>
        <taxon>Mucoromycota</taxon>
        <taxon>Mucoromycotina</taxon>
        <taxon>Umbelopsidomycetes</taxon>
        <taxon>Umbelopsidales</taxon>
        <taxon>Umbelopsidaceae</taxon>
        <taxon>Umbelopsis</taxon>
    </lineage>
</organism>
<dbReference type="EMBL" id="JAEPRA010000002">
    <property type="protein sequence ID" value="KAG2188603.1"/>
    <property type="molecule type" value="Genomic_DNA"/>
</dbReference>
<dbReference type="InterPro" id="IPR015421">
    <property type="entry name" value="PyrdxlP-dep_Trfase_major"/>
</dbReference>
<dbReference type="OrthoDB" id="5978656at2759"/>
<dbReference type="AlphaFoldDB" id="A0A8H7UQT0"/>
<evidence type="ECO:0000313" key="4">
    <source>
        <dbReference type="Proteomes" id="UP000612746"/>
    </source>
</evidence>